<feature type="domain" description="BON" evidence="1">
    <location>
        <begin position="45"/>
        <end position="114"/>
    </location>
</feature>
<evidence type="ECO:0000313" key="3">
    <source>
        <dbReference type="Proteomes" id="UP000615026"/>
    </source>
</evidence>
<reference evidence="2" key="1">
    <citation type="submission" date="2020-10" db="EMBL/GenBank/DDBJ databases">
        <authorList>
            <person name="Castelo-Branco R."/>
            <person name="Eusebio N."/>
            <person name="Adriana R."/>
            <person name="Vieira A."/>
            <person name="Brugerolle De Fraissinette N."/>
            <person name="Rezende De Castro R."/>
            <person name="Schneider M.P."/>
            <person name="Vasconcelos V."/>
            <person name="Leao P.N."/>
        </authorList>
    </citation>
    <scope>NUCLEOTIDE SEQUENCE</scope>
    <source>
        <strain evidence="2">LEGE 11479</strain>
    </source>
</reference>
<dbReference type="InterPro" id="IPR007055">
    <property type="entry name" value="BON_dom"/>
</dbReference>
<dbReference type="RefSeq" id="WP_193990599.1">
    <property type="nucleotide sequence ID" value="NZ_JADEXP010000010.1"/>
</dbReference>
<name>A0A928ZQL7_LEPEC</name>
<dbReference type="PROSITE" id="PS50914">
    <property type="entry name" value="BON"/>
    <property type="match status" value="1"/>
</dbReference>
<proteinExistence type="predicted"/>
<organism evidence="2 3">
    <name type="scientific">Leptolyngbya cf. ectocarpi LEGE 11479</name>
    <dbReference type="NCBI Taxonomy" id="1828722"/>
    <lineage>
        <taxon>Bacteria</taxon>
        <taxon>Bacillati</taxon>
        <taxon>Cyanobacteriota</taxon>
        <taxon>Cyanophyceae</taxon>
        <taxon>Leptolyngbyales</taxon>
        <taxon>Leptolyngbyaceae</taxon>
        <taxon>Leptolyngbya group</taxon>
        <taxon>Leptolyngbya</taxon>
    </lineage>
</organism>
<protein>
    <submittedName>
        <fullName evidence="2">BON domain-containing protein</fullName>
    </submittedName>
</protein>
<dbReference type="Pfam" id="PF04972">
    <property type="entry name" value="BON"/>
    <property type="match status" value="1"/>
</dbReference>
<accession>A0A928ZQL7</accession>
<sequence>MDGSTIAISLKGITQPCQLFNSGAGQYHWFSTIPPERRGLHGEFDYYGLSKRVYRCLNTNVDVALGRLKVRQRGRVVVLSGQVGSPKLLNQVVELALSVEGVDEVETKGVSITETC</sequence>
<keyword evidence="3" id="KW-1185">Reference proteome</keyword>
<dbReference type="EMBL" id="JADEXP010000010">
    <property type="protein sequence ID" value="MBE9065548.1"/>
    <property type="molecule type" value="Genomic_DNA"/>
</dbReference>
<evidence type="ECO:0000313" key="2">
    <source>
        <dbReference type="EMBL" id="MBE9065548.1"/>
    </source>
</evidence>
<comment type="caution">
    <text evidence="2">The sequence shown here is derived from an EMBL/GenBank/DDBJ whole genome shotgun (WGS) entry which is preliminary data.</text>
</comment>
<evidence type="ECO:0000259" key="1">
    <source>
        <dbReference type="PROSITE" id="PS50914"/>
    </source>
</evidence>
<dbReference type="AlphaFoldDB" id="A0A928ZQL7"/>
<dbReference type="Proteomes" id="UP000615026">
    <property type="component" value="Unassembled WGS sequence"/>
</dbReference>
<gene>
    <name evidence="2" type="ORF">IQ260_02645</name>
</gene>